<dbReference type="AlphaFoldDB" id="A0A5D0CW09"/>
<name>A0A5D0CW09_9BACL</name>
<proteinExistence type="predicted"/>
<dbReference type="OrthoDB" id="2139465at2"/>
<dbReference type="Gene3D" id="3.10.129.10">
    <property type="entry name" value="Hotdog Thioesterase"/>
    <property type="match status" value="1"/>
</dbReference>
<dbReference type="CDD" id="cd03443">
    <property type="entry name" value="PaaI_thioesterase"/>
    <property type="match status" value="1"/>
</dbReference>
<dbReference type="Pfam" id="PF03061">
    <property type="entry name" value="4HBT"/>
    <property type="match status" value="1"/>
</dbReference>
<evidence type="ECO:0000313" key="4">
    <source>
        <dbReference type="Proteomes" id="UP000325218"/>
    </source>
</evidence>
<dbReference type="EMBL" id="VSDO01000001">
    <property type="protein sequence ID" value="TYA14139.1"/>
    <property type="molecule type" value="Genomic_DNA"/>
</dbReference>
<dbReference type="NCBIfam" id="TIGR00369">
    <property type="entry name" value="unchar_dom_1"/>
    <property type="match status" value="1"/>
</dbReference>
<protein>
    <submittedName>
        <fullName evidence="3">PaaI family thioesterase</fullName>
    </submittedName>
</protein>
<dbReference type="PANTHER" id="PTHR43240">
    <property type="entry name" value="1,4-DIHYDROXY-2-NAPHTHOYL-COA THIOESTERASE 1"/>
    <property type="match status" value="1"/>
</dbReference>
<dbReference type="RefSeq" id="WP_148449569.1">
    <property type="nucleotide sequence ID" value="NZ_BORZ01000039.1"/>
</dbReference>
<keyword evidence="1" id="KW-0378">Hydrolase</keyword>
<dbReference type="InterPro" id="IPR003736">
    <property type="entry name" value="PAAI_dom"/>
</dbReference>
<evidence type="ECO:0000313" key="3">
    <source>
        <dbReference type="EMBL" id="TYA14139.1"/>
    </source>
</evidence>
<accession>A0A5D0CW09</accession>
<reference evidence="3 4" key="1">
    <citation type="submission" date="2019-08" db="EMBL/GenBank/DDBJ databases">
        <title>Genome sequencing of Paenibacillus faecis DSM 23593(T).</title>
        <authorList>
            <person name="Kook J.-K."/>
            <person name="Park S.-N."/>
            <person name="Lim Y.K."/>
        </authorList>
    </citation>
    <scope>NUCLEOTIDE SEQUENCE [LARGE SCALE GENOMIC DNA]</scope>
    <source>
        <strain evidence="3 4">DSM 23593</strain>
    </source>
</reference>
<dbReference type="Proteomes" id="UP000325218">
    <property type="component" value="Unassembled WGS sequence"/>
</dbReference>
<comment type="caution">
    <text evidence="3">The sequence shown here is derived from an EMBL/GenBank/DDBJ whole genome shotgun (WGS) entry which is preliminary data.</text>
</comment>
<dbReference type="GO" id="GO:0061522">
    <property type="term" value="F:1,4-dihydroxy-2-naphthoyl-CoA thioesterase activity"/>
    <property type="evidence" value="ECO:0007669"/>
    <property type="project" value="TreeGrafter"/>
</dbReference>
<dbReference type="InterPro" id="IPR029069">
    <property type="entry name" value="HotDog_dom_sf"/>
</dbReference>
<feature type="domain" description="Thioesterase" evidence="2">
    <location>
        <begin position="54"/>
        <end position="131"/>
    </location>
</feature>
<dbReference type="SUPFAM" id="SSF54637">
    <property type="entry name" value="Thioesterase/thiol ester dehydrase-isomerase"/>
    <property type="match status" value="1"/>
</dbReference>
<organism evidence="3 4">
    <name type="scientific">Paenibacillus faecis</name>
    <dbReference type="NCBI Taxonomy" id="862114"/>
    <lineage>
        <taxon>Bacteria</taxon>
        <taxon>Bacillati</taxon>
        <taxon>Bacillota</taxon>
        <taxon>Bacilli</taxon>
        <taxon>Bacillales</taxon>
        <taxon>Paenibacillaceae</taxon>
        <taxon>Paenibacillus</taxon>
    </lineage>
</organism>
<keyword evidence="4" id="KW-1185">Reference proteome</keyword>
<dbReference type="GO" id="GO:0005829">
    <property type="term" value="C:cytosol"/>
    <property type="evidence" value="ECO:0007669"/>
    <property type="project" value="TreeGrafter"/>
</dbReference>
<evidence type="ECO:0000256" key="1">
    <source>
        <dbReference type="ARBA" id="ARBA00022801"/>
    </source>
</evidence>
<gene>
    <name evidence="3" type="ORF">FRY98_00160</name>
</gene>
<dbReference type="PANTHER" id="PTHR43240:SF7">
    <property type="entry name" value="BLR7284 PROTEIN"/>
    <property type="match status" value="1"/>
</dbReference>
<evidence type="ECO:0000259" key="2">
    <source>
        <dbReference type="Pfam" id="PF03061"/>
    </source>
</evidence>
<dbReference type="InterPro" id="IPR006683">
    <property type="entry name" value="Thioestr_dom"/>
</dbReference>
<sequence>MKTNTEGRHPDWEIWDKAAKGTLWELLGCKLEAADDRKVVATLEIQPHHLNMIGILHGGVHAAMMDSTMGLLAMILKPGASVVTTNLNLNYVAKAESGQGPVTVTAEAIHVSRKSVTAQATLHTRDGDLCAFGTGTFRVT</sequence>